<proteinExistence type="predicted"/>
<dbReference type="RefSeq" id="WP_286305169.1">
    <property type="nucleotide sequence ID" value="NZ_AP027741.1"/>
</dbReference>
<name>A0ABP3CTW7_9GAMM</name>
<feature type="transmembrane region" description="Helical" evidence="7">
    <location>
        <begin position="192"/>
        <end position="213"/>
    </location>
</feature>
<feature type="transmembrane region" description="Helical" evidence="7">
    <location>
        <begin position="414"/>
        <end position="434"/>
    </location>
</feature>
<feature type="transmembrane region" description="Helical" evidence="7">
    <location>
        <begin position="359"/>
        <end position="378"/>
    </location>
</feature>
<feature type="transmembrane region" description="Helical" evidence="7">
    <location>
        <begin position="54"/>
        <end position="74"/>
    </location>
</feature>
<evidence type="ECO:0000256" key="7">
    <source>
        <dbReference type="SAM" id="Phobius"/>
    </source>
</evidence>
<dbReference type="Pfam" id="PF01554">
    <property type="entry name" value="MatE"/>
    <property type="match status" value="2"/>
</dbReference>
<evidence type="ECO:0000313" key="8">
    <source>
        <dbReference type="EMBL" id="GAA0215370.1"/>
    </source>
</evidence>
<keyword evidence="6 7" id="KW-0472">Membrane</keyword>
<accession>A0ABP3CTW7</accession>
<feature type="transmembrane region" description="Helical" evidence="7">
    <location>
        <begin position="242"/>
        <end position="261"/>
    </location>
</feature>
<reference evidence="9" key="1">
    <citation type="journal article" date="2019" name="Int. J. Syst. Evol. Microbiol.">
        <title>The Global Catalogue of Microorganisms (GCM) 10K type strain sequencing project: providing services to taxonomists for standard genome sequencing and annotation.</title>
        <authorList>
            <consortium name="The Broad Institute Genomics Platform"/>
            <consortium name="The Broad Institute Genome Sequencing Center for Infectious Disease"/>
            <person name="Wu L."/>
            <person name="Ma J."/>
        </authorList>
    </citation>
    <scope>NUCLEOTIDE SEQUENCE [LARGE SCALE GENOMIC DNA]</scope>
    <source>
        <strain evidence="9">JCM 6886</strain>
    </source>
</reference>
<keyword evidence="3" id="KW-1003">Cell membrane</keyword>
<evidence type="ECO:0000256" key="1">
    <source>
        <dbReference type="ARBA" id="ARBA00004429"/>
    </source>
</evidence>
<gene>
    <name evidence="8" type="ORF">GCM10008964_03760</name>
</gene>
<feature type="transmembrane region" description="Helical" evidence="7">
    <location>
        <begin position="162"/>
        <end position="186"/>
    </location>
</feature>
<dbReference type="InterPro" id="IPR051327">
    <property type="entry name" value="MATE_MepA_subfamily"/>
</dbReference>
<feature type="transmembrane region" description="Helical" evidence="7">
    <location>
        <begin position="14"/>
        <end position="34"/>
    </location>
</feature>
<comment type="subcellular location">
    <subcellularLocation>
        <location evidence="1">Cell inner membrane</location>
        <topology evidence="1">Multi-pass membrane protein</topology>
    </subcellularLocation>
</comment>
<dbReference type="InterPro" id="IPR002528">
    <property type="entry name" value="MATE_fam"/>
</dbReference>
<dbReference type="InterPro" id="IPR048279">
    <property type="entry name" value="MdtK-like"/>
</dbReference>
<evidence type="ECO:0000256" key="5">
    <source>
        <dbReference type="ARBA" id="ARBA00022989"/>
    </source>
</evidence>
<evidence type="ECO:0000313" key="9">
    <source>
        <dbReference type="Proteomes" id="UP001501476"/>
    </source>
</evidence>
<evidence type="ECO:0000256" key="2">
    <source>
        <dbReference type="ARBA" id="ARBA00022448"/>
    </source>
</evidence>
<sequence length="442" mass="48997">MDKSVLTGPIIKTFLSYAIPSILGLLAITTASIVDGIFVGQFVSAQGLAAINLLIPYLSLIFGLALMFSIGGAVRAGYYIGQKRFQSASDVFSQCLLIIVVIGLGFLLFSWLFTDAILLFLGTPTSILTLIRPYFLIISAVLLIQISTMVMYYFIRQDNAQTLASVALISGAIINIILDAVFIIVFEWGLKGAAAATAIAQTIQLIMLSRYFLRSQKKLTFSFIQHNKSEIKPVMFNGRSEFINEISGGLVILVLNWILVSRLDVEGIAAFAVINYLIFISLMLYYGISDALHLVVSQNHGARNTQRISQFMLTAIIGILCISISVTLCLLYFPEHISSLFLDKTAEHTMQLSKHFISLLWPLFLINGVNVILSIYLTAIQQPIPSMAIALSRGLFLPIALLLVLSWLLPEPEFLIALPLSEWLTFLLAILLFIRYRPKKMN</sequence>
<feature type="transmembrane region" description="Helical" evidence="7">
    <location>
        <begin position="95"/>
        <end position="114"/>
    </location>
</feature>
<feature type="transmembrane region" description="Helical" evidence="7">
    <location>
        <begin position="134"/>
        <end position="155"/>
    </location>
</feature>
<dbReference type="PANTHER" id="PTHR43823">
    <property type="entry name" value="SPORULATION PROTEIN YKVU"/>
    <property type="match status" value="1"/>
</dbReference>
<feature type="transmembrane region" description="Helical" evidence="7">
    <location>
        <begin position="308"/>
        <end position="333"/>
    </location>
</feature>
<keyword evidence="5 7" id="KW-1133">Transmembrane helix</keyword>
<comment type="caution">
    <text evidence="8">The sequence shown here is derived from an EMBL/GenBank/DDBJ whole genome shotgun (WGS) entry which is preliminary data.</text>
</comment>
<feature type="transmembrane region" description="Helical" evidence="7">
    <location>
        <begin position="267"/>
        <end position="288"/>
    </location>
</feature>
<dbReference type="Proteomes" id="UP001501476">
    <property type="component" value="Unassembled WGS sequence"/>
</dbReference>
<evidence type="ECO:0000256" key="4">
    <source>
        <dbReference type="ARBA" id="ARBA00022692"/>
    </source>
</evidence>
<dbReference type="EMBL" id="BAAADG010000001">
    <property type="protein sequence ID" value="GAA0215370.1"/>
    <property type="molecule type" value="Genomic_DNA"/>
</dbReference>
<dbReference type="PANTHER" id="PTHR43823:SF3">
    <property type="entry name" value="MULTIDRUG EXPORT PROTEIN MEPA"/>
    <property type="match status" value="1"/>
</dbReference>
<evidence type="ECO:0000256" key="3">
    <source>
        <dbReference type="ARBA" id="ARBA00022475"/>
    </source>
</evidence>
<organism evidence="8 9">
    <name type="scientific">Methylophaga marina</name>
    <dbReference type="NCBI Taxonomy" id="45495"/>
    <lineage>
        <taxon>Bacteria</taxon>
        <taxon>Pseudomonadati</taxon>
        <taxon>Pseudomonadota</taxon>
        <taxon>Gammaproteobacteria</taxon>
        <taxon>Thiotrichales</taxon>
        <taxon>Piscirickettsiaceae</taxon>
        <taxon>Methylophaga</taxon>
    </lineage>
</organism>
<evidence type="ECO:0000256" key="6">
    <source>
        <dbReference type="ARBA" id="ARBA00023136"/>
    </source>
</evidence>
<feature type="transmembrane region" description="Helical" evidence="7">
    <location>
        <begin position="390"/>
        <end position="408"/>
    </location>
</feature>
<protein>
    <submittedName>
        <fullName evidence="8">MATE family efflux transporter</fullName>
    </submittedName>
</protein>
<keyword evidence="9" id="KW-1185">Reference proteome</keyword>
<dbReference type="PIRSF" id="PIRSF006603">
    <property type="entry name" value="DinF"/>
    <property type="match status" value="1"/>
</dbReference>
<keyword evidence="4 7" id="KW-0812">Transmembrane</keyword>
<keyword evidence="2" id="KW-0813">Transport</keyword>